<keyword evidence="3" id="KW-0067">ATP-binding</keyword>
<dbReference type="InterPro" id="IPR038461">
    <property type="entry name" value="Schlafen_AlbA_2_dom_sf"/>
</dbReference>
<dbReference type="Pfam" id="PF04326">
    <property type="entry name" value="SLFN_AlbA_2"/>
    <property type="match status" value="1"/>
</dbReference>
<sequence>MHTPQDIERLLNQGESPSVEFRVSTPFPESLSRLISGFANTIGGTLIVGIREPNTIIGTDIARFEKFVQKTKERLNGKVELSYYSIELGGKLLGVLEVKKSKIPIASPEGYFRRVGDKEVPLDANQIVELMSSVPDHADAIASLSKTIAEQSAEFGKLRESFEKANSWKRKALYAVLGAAATAVVKLVLAAFGLAGG</sequence>
<keyword evidence="1" id="KW-1133">Transmembrane helix</keyword>
<protein>
    <submittedName>
        <fullName evidence="3">ATP-binding protein</fullName>
    </submittedName>
</protein>
<name>A0A515EME3_9BURK</name>
<dbReference type="AlphaFoldDB" id="A0A515EME3"/>
<dbReference type="RefSeq" id="WP_142810161.1">
    <property type="nucleotide sequence ID" value="NZ_CP036282.1"/>
</dbReference>
<keyword evidence="3" id="KW-0547">Nucleotide-binding</keyword>
<dbReference type="GO" id="GO:0005524">
    <property type="term" value="F:ATP binding"/>
    <property type="evidence" value="ECO:0007669"/>
    <property type="project" value="UniProtKB-KW"/>
</dbReference>
<reference evidence="4" key="2">
    <citation type="journal article" date="2020" name="Int. J. Syst. Evol. Microbiol.">
        <title>Genomic insights into a novel species Rhodoferax aquaticus sp. nov., isolated from freshwater.</title>
        <authorList>
            <person name="Li T."/>
            <person name="Zhuo Y."/>
            <person name="Jin C.Z."/>
            <person name="Wu X."/>
            <person name="Ko S.R."/>
            <person name="Jin F.J."/>
            <person name="Ahn C.Y."/>
            <person name="Oh H.M."/>
            <person name="Lee H.G."/>
            <person name="Jin L."/>
        </authorList>
    </citation>
    <scope>NUCLEOTIDE SEQUENCE [LARGE SCALE GENOMIC DNA]</scope>
    <source>
        <strain evidence="4">Gr-4</strain>
    </source>
</reference>
<keyword evidence="4" id="KW-1185">Reference proteome</keyword>
<evidence type="ECO:0000313" key="3">
    <source>
        <dbReference type="EMBL" id="QDL53833.1"/>
    </source>
</evidence>
<dbReference type="EMBL" id="CP036282">
    <property type="protein sequence ID" value="QDL53833.1"/>
    <property type="molecule type" value="Genomic_DNA"/>
</dbReference>
<dbReference type="InterPro" id="IPR007421">
    <property type="entry name" value="Schlafen_AlbA_2_dom"/>
</dbReference>
<evidence type="ECO:0000313" key="4">
    <source>
        <dbReference type="Proteomes" id="UP000317365"/>
    </source>
</evidence>
<proteinExistence type="predicted"/>
<dbReference type="PANTHER" id="PTHR30595:SF6">
    <property type="entry name" value="SCHLAFEN ALBA-2 DOMAIN-CONTAINING PROTEIN"/>
    <property type="match status" value="1"/>
</dbReference>
<keyword evidence="1" id="KW-0812">Transmembrane</keyword>
<dbReference type="PANTHER" id="PTHR30595">
    <property type="entry name" value="GLPR-RELATED TRANSCRIPTIONAL REPRESSOR"/>
    <property type="match status" value="1"/>
</dbReference>
<reference evidence="4" key="1">
    <citation type="submission" date="2019-02" db="EMBL/GenBank/DDBJ databases">
        <title>Complete genome sequence of Rhodoferax sp. Gr-4.</title>
        <authorList>
            <person name="Jin L."/>
        </authorList>
    </citation>
    <scope>NUCLEOTIDE SEQUENCE [LARGE SCALE GENOMIC DNA]</scope>
    <source>
        <strain evidence="4">Gr-4</strain>
    </source>
</reference>
<accession>A0A515EME3</accession>
<dbReference type="Proteomes" id="UP000317365">
    <property type="component" value="Chromosome"/>
</dbReference>
<feature type="transmembrane region" description="Helical" evidence="1">
    <location>
        <begin position="172"/>
        <end position="195"/>
    </location>
</feature>
<gene>
    <name evidence="3" type="ORF">EXZ61_06405</name>
</gene>
<evidence type="ECO:0000259" key="2">
    <source>
        <dbReference type="Pfam" id="PF04326"/>
    </source>
</evidence>
<dbReference type="KEGG" id="rhg:EXZ61_06405"/>
<feature type="domain" description="Schlafen AlbA-2" evidence="2">
    <location>
        <begin position="15"/>
        <end position="122"/>
    </location>
</feature>
<organism evidence="3 4">
    <name type="scientific">Rhodoferax aquaticus</name>
    <dbReference type="NCBI Taxonomy" id="2527691"/>
    <lineage>
        <taxon>Bacteria</taxon>
        <taxon>Pseudomonadati</taxon>
        <taxon>Pseudomonadota</taxon>
        <taxon>Betaproteobacteria</taxon>
        <taxon>Burkholderiales</taxon>
        <taxon>Comamonadaceae</taxon>
        <taxon>Rhodoferax</taxon>
    </lineage>
</organism>
<keyword evidence="1" id="KW-0472">Membrane</keyword>
<evidence type="ECO:0000256" key="1">
    <source>
        <dbReference type="SAM" id="Phobius"/>
    </source>
</evidence>
<dbReference type="Gene3D" id="3.30.950.30">
    <property type="entry name" value="Schlafen, AAA domain"/>
    <property type="match status" value="1"/>
</dbReference>